<feature type="compositionally biased region" description="Basic residues" evidence="7">
    <location>
        <begin position="35"/>
        <end position="47"/>
    </location>
</feature>
<feature type="compositionally biased region" description="Basic and acidic residues" evidence="7">
    <location>
        <begin position="157"/>
        <end position="167"/>
    </location>
</feature>
<evidence type="ECO:0000256" key="6">
    <source>
        <dbReference type="ARBA" id="ARBA00022990"/>
    </source>
</evidence>
<dbReference type="OrthoDB" id="442194at2759"/>
<feature type="non-terminal residue" evidence="9">
    <location>
        <position position="704"/>
    </location>
</feature>
<accession>A0A813AP68</accession>
<dbReference type="FunFam" id="1.10.238.10:FF:000178">
    <property type="entry name" value="Calmodulin-2 A"/>
    <property type="match status" value="1"/>
</dbReference>
<feature type="compositionally biased region" description="Polar residues" evidence="7">
    <location>
        <begin position="285"/>
        <end position="294"/>
    </location>
</feature>
<evidence type="ECO:0000256" key="7">
    <source>
        <dbReference type="SAM" id="MobiDB-lite"/>
    </source>
</evidence>
<keyword evidence="3" id="KW-0479">Metal-binding</keyword>
<keyword evidence="10" id="KW-1185">Reference proteome</keyword>
<organism evidence="9 10">
    <name type="scientific">Symbiodinium necroappetens</name>
    <dbReference type="NCBI Taxonomy" id="1628268"/>
    <lineage>
        <taxon>Eukaryota</taxon>
        <taxon>Sar</taxon>
        <taxon>Alveolata</taxon>
        <taxon>Dinophyceae</taxon>
        <taxon>Suessiales</taxon>
        <taxon>Symbiodiniaceae</taxon>
        <taxon>Symbiodinium</taxon>
    </lineage>
</organism>
<evidence type="ECO:0000313" key="10">
    <source>
        <dbReference type="Proteomes" id="UP000601435"/>
    </source>
</evidence>
<dbReference type="PANTHER" id="PTHR23048:SF0">
    <property type="entry name" value="CALMODULIN LIKE 3"/>
    <property type="match status" value="1"/>
</dbReference>
<dbReference type="InterPro" id="IPR050230">
    <property type="entry name" value="CALM/Myosin/TropC-like"/>
</dbReference>
<evidence type="ECO:0000313" key="9">
    <source>
        <dbReference type="EMBL" id="CAE7873549.1"/>
    </source>
</evidence>
<dbReference type="SMART" id="SM00054">
    <property type="entry name" value="EFh"/>
    <property type="match status" value="4"/>
</dbReference>
<dbReference type="GO" id="GO:0005509">
    <property type="term" value="F:calcium ion binding"/>
    <property type="evidence" value="ECO:0007669"/>
    <property type="project" value="InterPro"/>
</dbReference>
<feature type="domain" description="EF-hand" evidence="8">
    <location>
        <begin position="635"/>
        <end position="670"/>
    </location>
</feature>
<feature type="non-terminal residue" evidence="9">
    <location>
        <position position="1"/>
    </location>
</feature>
<dbReference type="EMBL" id="CAJNJA010061364">
    <property type="protein sequence ID" value="CAE7873549.1"/>
    <property type="molecule type" value="Genomic_DNA"/>
</dbReference>
<dbReference type="GO" id="GO:0016460">
    <property type="term" value="C:myosin II complex"/>
    <property type="evidence" value="ECO:0007669"/>
    <property type="project" value="TreeGrafter"/>
</dbReference>
<evidence type="ECO:0000259" key="8">
    <source>
        <dbReference type="PROSITE" id="PS50222"/>
    </source>
</evidence>
<dbReference type="AlphaFoldDB" id="A0A813AP68"/>
<feature type="compositionally biased region" description="Pro residues" evidence="7">
    <location>
        <begin position="48"/>
        <end position="59"/>
    </location>
</feature>
<dbReference type="InterPro" id="IPR018247">
    <property type="entry name" value="EF_Hand_1_Ca_BS"/>
</dbReference>
<reference evidence="9" key="1">
    <citation type="submission" date="2021-02" db="EMBL/GenBank/DDBJ databases">
        <authorList>
            <person name="Dougan E. K."/>
            <person name="Rhodes N."/>
            <person name="Thang M."/>
            <person name="Chan C."/>
        </authorList>
    </citation>
    <scope>NUCLEOTIDE SEQUENCE</scope>
</reference>
<name>A0A813AP68_9DINO</name>
<dbReference type="InterPro" id="IPR011992">
    <property type="entry name" value="EF-hand-dom_pair"/>
</dbReference>
<dbReference type="Gene3D" id="1.10.238.10">
    <property type="entry name" value="EF-hand"/>
    <property type="match status" value="3"/>
</dbReference>
<evidence type="ECO:0000256" key="4">
    <source>
        <dbReference type="ARBA" id="ARBA00022737"/>
    </source>
</evidence>
<evidence type="ECO:0000256" key="1">
    <source>
        <dbReference type="ARBA" id="ARBA00005253"/>
    </source>
</evidence>
<evidence type="ECO:0000256" key="3">
    <source>
        <dbReference type="ARBA" id="ARBA00022723"/>
    </source>
</evidence>
<keyword evidence="4" id="KW-0677">Repeat</keyword>
<dbReference type="InterPro" id="IPR002048">
    <property type="entry name" value="EF_hand_dom"/>
</dbReference>
<feature type="domain" description="EF-hand" evidence="8">
    <location>
        <begin position="445"/>
        <end position="480"/>
    </location>
</feature>
<sequence>MPTLLQAPDVSRSPLTRLDNVCKAFIAEAMQGGLRPRRRAKKERRRFPLPPLPRAPPLHPEIMEADEMLGPSVSDEDAGFGMQAIQYDGLWPRTEPGCSKFPPLSLPSTWMLLSLEADKMMRSTSSFHSVSSRSMRRSPLHQTSKAEKLDSTQTSETRAKEQSDAKRPVALRMNSESFIDEEGPNRDLSAGSGTTPVTHVLSSQQSAENFAPRGQVADRQSRPSLVRAEEGSVGPAQMDGVQDLVSPDSDSASRWVRQTSPSDFTPRSQDRSIRMSRLDPVNRGDSLSTMNPTFQSPQTSPTTASLAALAAEVWCVNRCDRSIESSGLTRLGQQDESKLDQAAQEVFVKVKWEGENQVHRSSLLSALELLGFVAPKQSWVDEIFEEISPQYNQIEFDVFRDFIRKYIAYQDKAYEAAFARCDGDGSGLVEASEVAVLLRDFDIEPMTHVLQEVIDEVDKDRGGTLDPDEFKELMELLKRREGFTASEYEEFVGIFDRHGHDGTNLLDSKEFQTILNWLGFCWPPERTQKILDQVDHDKAKGKLNQRQYLQCMRRVRESELELLQKLIKENDADHSGTINMMEVVPVLKDLGYEMWDISAIHEAAEECGVAAVEMDLSAMWRLLLTYRQREGFCNIDLEQVDASFHKQDKDGAGQLPALEATRALRELGFTAGFHVMHSVLNKVDVDDTGTLDKPAPQNECATRL</sequence>
<dbReference type="Proteomes" id="UP000601435">
    <property type="component" value="Unassembled WGS sequence"/>
</dbReference>
<dbReference type="PROSITE" id="PS50222">
    <property type="entry name" value="EF_HAND_2"/>
    <property type="match status" value="4"/>
</dbReference>
<comment type="similarity">
    <text evidence="1">Belongs to the centrin family.</text>
</comment>
<evidence type="ECO:0000256" key="2">
    <source>
        <dbReference type="ARBA" id="ARBA00020786"/>
    </source>
</evidence>
<keyword evidence="5" id="KW-0106">Calcium</keyword>
<comment type="caution">
    <text evidence="9">The sequence shown here is derived from an EMBL/GenBank/DDBJ whole genome shotgun (WGS) entry which is preliminary data.</text>
</comment>
<dbReference type="PANTHER" id="PTHR23048">
    <property type="entry name" value="MYOSIN LIGHT CHAIN 1, 3"/>
    <property type="match status" value="1"/>
</dbReference>
<feature type="compositionally biased region" description="Polar residues" evidence="7">
    <location>
        <begin position="248"/>
        <end position="267"/>
    </location>
</feature>
<feature type="domain" description="EF-hand" evidence="8">
    <location>
        <begin position="558"/>
        <end position="593"/>
    </location>
</feature>
<proteinExistence type="inferred from homology"/>
<feature type="domain" description="EF-hand" evidence="8">
    <location>
        <begin position="409"/>
        <end position="444"/>
    </location>
</feature>
<feature type="region of interest" description="Disordered" evidence="7">
    <location>
        <begin position="33"/>
        <end position="59"/>
    </location>
</feature>
<dbReference type="Pfam" id="PF13499">
    <property type="entry name" value="EF-hand_7"/>
    <property type="match status" value="1"/>
</dbReference>
<keyword evidence="6" id="KW-0007">Acetylation</keyword>
<dbReference type="PROSITE" id="PS00018">
    <property type="entry name" value="EF_HAND_1"/>
    <property type="match status" value="3"/>
</dbReference>
<gene>
    <name evidence="9" type="ORF">SNEC2469_LOCUS28344</name>
</gene>
<protein>
    <recommendedName>
        <fullName evidence="2">Calmodulin</fullName>
    </recommendedName>
</protein>
<evidence type="ECO:0000256" key="5">
    <source>
        <dbReference type="ARBA" id="ARBA00022837"/>
    </source>
</evidence>
<feature type="region of interest" description="Disordered" evidence="7">
    <location>
        <begin position="126"/>
        <end position="300"/>
    </location>
</feature>
<feature type="compositionally biased region" description="Polar residues" evidence="7">
    <location>
        <begin position="191"/>
        <end position="208"/>
    </location>
</feature>
<dbReference type="SUPFAM" id="SSF47473">
    <property type="entry name" value="EF-hand"/>
    <property type="match status" value="2"/>
</dbReference>
<feature type="compositionally biased region" description="Basic and acidic residues" evidence="7">
    <location>
        <begin position="268"/>
        <end position="282"/>
    </location>
</feature>